<dbReference type="Pfam" id="PF07386">
    <property type="entry name" value="DUF1499"/>
    <property type="match status" value="1"/>
</dbReference>
<accession>A0A6J4JXI8</accession>
<gene>
    <name evidence="1" type="ORF">AVDCRST_MAG63-4270</name>
</gene>
<reference evidence="1" key="1">
    <citation type="submission" date="2020-02" db="EMBL/GenBank/DDBJ databases">
        <authorList>
            <person name="Meier V. D."/>
        </authorList>
    </citation>
    <scope>NUCLEOTIDE SEQUENCE</scope>
    <source>
        <strain evidence="1">AVDCRST_MAG63</strain>
    </source>
</reference>
<protein>
    <recommendedName>
        <fullName evidence="2">DUF1499 domain-containing protein</fullName>
    </recommendedName>
</protein>
<dbReference type="InterPro" id="IPR010865">
    <property type="entry name" value="DUF1499"/>
</dbReference>
<evidence type="ECO:0008006" key="2">
    <source>
        <dbReference type="Google" id="ProtNLM"/>
    </source>
</evidence>
<organism evidence="1">
    <name type="scientific">uncultured Armatimonadetes bacterium</name>
    <dbReference type="NCBI Taxonomy" id="157466"/>
    <lineage>
        <taxon>Bacteria</taxon>
        <taxon>Bacillati</taxon>
        <taxon>Armatimonadota</taxon>
        <taxon>environmental samples</taxon>
    </lineage>
</organism>
<name>A0A6J4JXI8_9BACT</name>
<dbReference type="EMBL" id="CADCTO010000593">
    <property type="protein sequence ID" value="CAA9290097.1"/>
    <property type="molecule type" value="Genomic_DNA"/>
</dbReference>
<evidence type="ECO:0000313" key="1">
    <source>
        <dbReference type="EMBL" id="CAA9290097.1"/>
    </source>
</evidence>
<proteinExistence type="predicted"/>
<sequence>MRRLSRYARAALALLALCAFIPLILPRPWRTTNDVTTGRSREYPDLQDRHYAAPLRETLAAAEAAARDIRRWRVVRTDTTAHTLHVEIRTAIPLFTDELTARVAPEGPGHRHSRVNIRSRSRIGRGDLGENARHIRALQRAMDARLPRMTSP</sequence>
<dbReference type="AlphaFoldDB" id="A0A6J4JXI8"/>